<sequence length="88" mass="9117">MGDAYPPTQSSSIFNSPYFANTSGALTIAVGDLRYVKQGSTANLSGLYVSGNVDCGSLSIGGSSSIGIYTYRDASNSGSTKYHFRGNS</sequence>
<protein>
    <submittedName>
        <fullName evidence="1">Uncharacterized protein</fullName>
    </submittedName>
</protein>
<evidence type="ECO:0000313" key="1">
    <source>
        <dbReference type="EMBL" id="KAG6948660.1"/>
    </source>
</evidence>
<evidence type="ECO:0000313" key="2">
    <source>
        <dbReference type="Proteomes" id="UP000688947"/>
    </source>
</evidence>
<dbReference type="Proteomes" id="UP000688947">
    <property type="component" value="Unassembled WGS sequence"/>
</dbReference>
<reference evidence="1" key="1">
    <citation type="submission" date="2021-01" db="EMBL/GenBank/DDBJ databases">
        <title>Phytophthora aleatoria, a newly-described species from Pinus radiata is distinct from Phytophthora cactorum isolates based on comparative genomics.</title>
        <authorList>
            <person name="Mcdougal R."/>
            <person name="Panda P."/>
            <person name="Williams N."/>
            <person name="Studholme D.J."/>
        </authorList>
    </citation>
    <scope>NUCLEOTIDE SEQUENCE</scope>
    <source>
        <strain evidence="1">NZFS 3830</strain>
    </source>
</reference>
<comment type="caution">
    <text evidence="1">The sequence shown here is derived from an EMBL/GenBank/DDBJ whole genome shotgun (WGS) entry which is preliminary data.</text>
</comment>
<organism evidence="1 2">
    <name type="scientific">Phytophthora cactorum</name>
    <dbReference type="NCBI Taxonomy" id="29920"/>
    <lineage>
        <taxon>Eukaryota</taxon>
        <taxon>Sar</taxon>
        <taxon>Stramenopiles</taxon>
        <taxon>Oomycota</taxon>
        <taxon>Peronosporomycetes</taxon>
        <taxon>Peronosporales</taxon>
        <taxon>Peronosporaceae</taxon>
        <taxon>Phytophthora</taxon>
    </lineage>
</organism>
<dbReference type="EMBL" id="JAENGZ010001352">
    <property type="protein sequence ID" value="KAG6948660.1"/>
    <property type="molecule type" value="Genomic_DNA"/>
</dbReference>
<proteinExistence type="predicted"/>
<accession>A0A8T1TZ37</accession>
<gene>
    <name evidence="1" type="ORF">JG687_00015339</name>
</gene>
<name>A0A8T1TZ37_9STRA</name>
<dbReference type="AlphaFoldDB" id="A0A8T1TZ37"/>